<name>A0A1J5PIF4_9ZZZZ</name>
<comment type="caution">
    <text evidence="3">The sequence shown here is derived from an EMBL/GenBank/DDBJ whole genome shotgun (WGS) entry which is preliminary data.</text>
</comment>
<gene>
    <name evidence="3" type="ORF">GALL_511060</name>
</gene>
<organism evidence="3">
    <name type="scientific">mine drainage metagenome</name>
    <dbReference type="NCBI Taxonomy" id="410659"/>
    <lineage>
        <taxon>unclassified sequences</taxon>
        <taxon>metagenomes</taxon>
        <taxon>ecological metagenomes</taxon>
    </lineage>
</organism>
<dbReference type="InterPro" id="IPR051680">
    <property type="entry name" value="ATP-dep_Glu-Cys_Ligase-2"/>
</dbReference>
<accession>A0A1J5PIF4</accession>
<dbReference type="PANTHER" id="PTHR34595">
    <property type="entry name" value="BLR5612 PROTEIN"/>
    <property type="match status" value="1"/>
</dbReference>
<evidence type="ECO:0000313" key="3">
    <source>
        <dbReference type="EMBL" id="OIQ67316.1"/>
    </source>
</evidence>
<evidence type="ECO:0000259" key="1">
    <source>
        <dbReference type="Pfam" id="PF04168"/>
    </source>
</evidence>
<dbReference type="InterPro" id="IPR007296">
    <property type="entry name" value="DUF403"/>
</dbReference>
<dbReference type="Pfam" id="PF04168">
    <property type="entry name" value="Alpha-E"/>
    <property type="match status" value="1"/>
</dbReference>
<feature type="domain" description="DUF403" evidence="1">
    <location>
        <begin position="104"/>
        <end position="383"/>
    </location>
</feature>
<dbReference type="InterPro" id="IPR025841">
    <property type="entry name" value="CP_ATPgrasp_2"/>
</dbReference>
<sequence length="384" mass="41722">MATDGAGLVAQEAVTLSTTPVWDGERLVPRPMSLRVFLARTPDGWVVMPGGYARIGRGEDATAVAMQEGGSVADVWIVSDRAVEADTMVPPSDQPFKRSEASVLPSRAADNLFWLGRYVERVETVVRLLRAYHLRLADSDQPNAPLLVALAEYLAAQGVDVEEPFAEAIYQRLSLARACANKVRDRFSIDGWIALNELAVSAAGMIGRGEHGGDAAQILGQMLRKIAGFSGLVHENMYRFTGWRFLMLGRALERASSMAWTLAVFADAALPEGALDLAVEVGDSLMTHRRRYAVATTRATVIDLLALDDHNPRSIFHQMEEVRAQVAMLPTGPDGGMTPVARRVLEVHTALAVTTPEALTTADLWRVRDGVLQAADLLAESYFG</sequence>
<dbReference type="Pfam" id="PF14403">
    <property type="entry name" value="CP_ATPgrasp_2"/>
    <property type="match status" value="1"/>
</dbReference>
<dbReference type="AlphaFoldDB" id="A0A1J5PIF4"/>
<dbReference type="PANTHER" id="PTHR34595:SF2">
    <property type="entry name" value="BLR2978 PROTEIN"/>
    <property type="match status" value="1"/>
</dbReference>
<proteinExistence type="predicted"/>
<reference evidence="3" key="1">
    <citation type="submission" date="2016-10" db="EMBL/GenBank/DDBJ databases">
        <title>Sequence of Gallionella enrichment culture.</title>
        <authorList>
            <person name="Poehlein A."/>
            <person name="Muehling M."/>
            <person name="Daniel R."/>
        </authorList>
    </citation>
    <scope>NUCLEOTIDE SEQUENCE</scope>
</reference>
<protein>
    <submittedName>
        <fullName evidence="3">Uncharacterized protein</fullName>
    </submittedName>
</protein>
<feature type="domain" description="Circularly permuted ATP-grasp type 2" evidence="2">
    <location>
        <begin position="3"/>
        <end position="55"/>
    </location>
</feature>
<dbReference type="EMBL" id="MLJW01006006">
    <property type="protein sequence ID" value="OIQ67316.1"/>
    <property type="molecule type" value="Genomic_DNA"/>
</dbReference>
<evidence type="ECO:0000259" key="2">
    <source>
        <dbReference type="Pfam" id="PF14403"/>
    </source>
</evidence>